<dbReference type="GO" id="GO:0006203">
    <property type="term" value="P:dGTP catabolic process"/>
    <property type="evidence" value="ECO:0007669"/>
    <property type="project" value="TreeGrafter"/>
</dbReference>
<dbReference type="InterPro" id="IPR003607">
    <property type="entry name" value="HD/PDEase_dom"/>
</dbReference>
<dbReference type="HOGENOM" id="CLU_026821_0_0_14"/>
<dbReference type="EMBL" id="CP007711">
    <property type="protein sequence ID" value="AIV03859.1"/>
    <property type="molecule type" value="Genomic_DNA"/>
</dbReference>
<dbReference type="Pfam" id="PF01966">
    <property type="entry name" value="HD"/>
    <property type="match status" value="1"/>
</dbReference>
<dbReference type="KEGG" id="mgj:MGM1_4950"/>
<name>A0A097STE7_9BACT</name>
<dbReference type="SUPFAM" id="SSF109604">
    <property type="entry name" value="HD-domain/PDEase-like"/>
    <property type="match status" value="1"/>
</dbReference>
<keyword evidence="3" id="KW-1185">Reference proteome</keyword>
<proteinExistence type="predicted"/>
<feature type="domain" description="HD/PDEase" evidence="1">
    <location>
        <begin position="53"/>
        <end position="183"/>
    </location>
</feature>
<sequence length="396" mass="46530">MKSKSKYFIDIVHKEITFDENNRWMLDLVNSVEFQRLNYIRQLGTSSYVFPCATHTRMAHSLGVYCLANRVINNLAKYGIQIPEHDKKVLISAALLHDLGHGPNSHAFEEYTGINHEVYTKQILLDRKTQVHQILKNNGVNPSDVVDILNGHTNYQWIGSIIESQLDVDRMDYLLRDSHYTGAVYGQISLSILIKTIDVVDNKLCFHKKGISEVENMLIGRYLMHSKIYNHKFSIGIDMTLKSIFNRFKDLYKNGYQFKDQFKLINTFKPWLEDKQFTTKEFLTLDDNLFNTLVKSLSYEDDYVLKRLTNAYFRPNKISVKTLEKKSSVKKIKDDEKYFRIYYQTKKVKLYNAKEQPIYIYDDNDQKLKELSKISVIINKLQHLEWSGSFLIEINE</sequence>
<dbReference type="InterPro" id="IPR050135">
    <property type="entry name" value="dGTPase-like"/>
</dbReference>
<dbReference type="STRING" id="1318617.MGM1_4950"/>
<dbReference type="CDD" id="cd00077">
    <property type="entry name" value="HDc"/>
    <property type="match status" value="1"/>
</dbReference>
<dbReference type="GO" id="GO:0008832">
    <property type="term" value="F:dGTPase activity"/>
    <property type="evidence" value="ECO:0007669"/>
    <property type="project" value="TreeGrafter"/>
</dbReference>
<evidence type="ECO:0000313" key="3">
    <source>
        <dbReference type="Proteomes" id="UP000030066"/>
    </source>
</evidence>
<dbReference type="AlphaFoldDB" id="A0A097STE7"/>
<gene>
    <name evidence="2" type="ORF">MGM1_4950</name>
</gene>
<dbReference type="Pfam" id="PF19276">
    <property type="entry name" value="HD_assoc_2"/>
    <property type="match status" value="1"/>
</dbReference>
<dbReference type="SMART" id="SM00471">
    <property type="entry name" value="HDc"/>
    <property type="match status" value="1"/>
</dbReference>
<protein>
    <submittedName>
        <fullName evidence="2">HD domain-containing phosphohydrolase</fullName>
    </submittedName>
</protein>
<dbReference type="Gene3D" id="1.10.3210.10">
    <property type="entry name" value="Hypothetical protein af1432"/>
    <property type="match status" value="1"/>
</dbReference>
<evidence type="ECO:0000313" key="2">
    <source>
        <dbReference type="EMBL" id="AIV03859.1"/>
    </source>
</evidence>
<reference evidence="2 3" key="1">
    <citation type="journal article" date="2014" name="PLoS ONE">
        <title>An emerging Mycoplasma associated with trichomoniasis, vaginal infection and disease.</title>
        <authorList>
            <consortium name="Vaginal Microbiome Consortium"/>
            <person name="Fettweis J.M."/>
            <person name="Serrano M.G."/>
            <person name="Huang B."/>
            <person name="Brooks J.P."/>
            <person name="Glascock A.L."/>
            <person name="Sheth N.U."/>
            <person name="Strauss J.F.III."/>
            <person name="Jefferson K.K."/>
            <person name="Buck G.A."/>
        </authorList>
    </citation>
    <scope>NUCLEOTIDE SEQUENCE [LARGE SCALE GENOMIC DNA]</scope>
    <source>
        <strain evidence="2 3">VCU_M1</strain>
    </source>
</reference>
<dbReference type="InterPro" id="IPR045509">
    <property type="entry name" value="HD_assoc_2"/>
</dbReference>
<organism evidence="2 3">
    <name type="scientific">Candidatus Malacoplasma girerdii</name>
    <dbReference type="NCBI Taxonomy" id="1318617"/>
    <lineage>
        <taxon>Bacteria</taxon>
        <taxon>Bacillati</taxon>
        <taxon>Mycoplasmatota</taxon>
        <taxon>Mycoplasmoidales</taxon>
        <taxon>Mycoplasmoidaceae</taxon>
        <taxon>Malacoplasma</taxon>
    </lineage>
</organism>
<dbReference type="PANTHER" id="PTHR11373">
    <property type="entry name" value="DEOXYNUCLEOSIDE TRIPHOSPHATE TRIPHOSPHOHYDROLASE"/>
    <property type="match status" value="1"/>
</dbReference>
<dbReference type="InterPro" id="IPR006674">
    <property type="entry name" value="HD_domain"/>
</dbReference>
<accession>A0A097STE7</accession>
<dbReference type="PANTHER" id="PTHR11373:SF4">
    <property type="entry name" value="DEOXYNUCLEOSIDE TRIPHOSPHATE TRIPHOSPHOHYDROLASE SAMHD1"/>
    <property type="match status" value="1"/>
</dbReference>
<dbReference type="eggNOG" id="COG1078">
    <property type="taxonomic scope" value="Bacteria"/>
</dbReference>
<evidence type="ECO:0000259" key="1">
    <source>
        <dbReference type="SMART" id="SM00471"/>
    </source>
</evidence>
<dbReference type="Proteomes" id="UP000030066">
    <property type="component" value="Chromosome"/>
</dbReference>